<reference evidence="1 2" key="1">
    <citation type="submission" date="2021-03" db="EMBL/GenBank/DDBJ databases">
        <title>Identification of novel Bacillus strains.</title>
        <authorList>
            <person name="Xiao Z."/>
            <person name="Li Y."/>
            <person name="Shen J."/>
        </authorList>
    </citation>
    <scope>NUCLEOTIDE SEQUENCE [LARGE SCALE GENOMIC DNA]</scope>
    <source>
        <strain evidence="1 2">SY8</strain>
    </source>
</reference>
<sequence>MTKKIARMYHLRKVFYNTITMIILRKEYNKKVDKTAFRSKVFLSVFFAFSLKRVV</sequence>
<dbReference type="EMBL" id="JAGDQJ010000019">
    <property type="protein sequence ID" value="MBO1626894.1"/>
    <property type="molecule type" value="Genomic_DNA"/>
</dbReference>
<dbReference type="Proteomes" id="UP000677611">
    <property type="component" value="Unassembled WGS sequence"/>
</dbReference>
<organism evidence="1 2">
    <name type="scientific">Bacillus arachidis</name>
    <dbReference type="NCBI Taxonomy" id="2819290"/>
    <lineage>
        <taxon>Bacteria</taxon>
        <taxon>Bacillati</taxon>
        <taxon>Bacillota</taxon>
        <taxon>Bacilli</taxon>
        <taxon>Bacillales</taxon>
        <taxon>Bacillaceae</taxon>
        <taxon>Bacillus</taxon>
    </lineage>
</organism>
<accession>A0ABS3P126</accession>
<dbReference type="RefSeq" id="WP_208018407.1">
    <property type="nucleotide sequence ID" value="NZ_CP127376.1"/>
</dbReference>
<evidence type="ECO:0000313" key="2">
    <source>
        <dbReference type="Proteomes" id="UP000677611"/>
    </source>
</evidence>
<protein>
    <submittedName>
        <fullName evidence="1">Uncharacterized protein</fullName>
    </submittedName>
</protein>
<proteinExistence type="predicted"/>
<evidence type="ECO:0000313" key="1">
    <source>
        <dbReference type="EMBL" id="MBO1626894.1"/>
    </source>
</evidence>
<name>A0ABS3P126_9BACI</name>
<gene>
    <name evidence="1" type="ORF">J4P90_16970</name>
</gene>
<comment type="caution">
    <text evidence="1">The sequence shown here is derived from an EMBL/GenBank/DDBJ whole genome shotgun (WGS) entry which is preliminary data.</text>
</comment>
<keyword evidence="2" id="KW-1185">Reference proteome</keyword>